<comment type="similarity">
    <text evidence="1">Belongs to the short-chain dehydrogenases/reductases (SDR) family.</text>
</comment>
<evidence type="ECO:0000256" key="1">
    <source>
        <dbReference type="ARBA" id="ARBA00006484"/>
    </source>
</evidence>
<evidence type="ECO:0000256" key="2">
    <source>
        <dbReference type="ARBA" id="ARBA00023002"/>
    </source>
</evidence>
<dbReference type="Ensembl" id="ENSNMLT00000032866.1">
    <property type="protein sequence ID" value="ENSNMLP00000029475.1"/>
    <property type="gene ID" value="ENSNMLG00000018628.1"/>
</dbReference>
<dbReference type="PANTHER" id="PTHR43658:SF8">
    <property type="entry name" value="17-BETA-HYDROXYSTEROID DEHYDROGENASE 14-RELATED"/>
    <property type="match status" value="1"/>
</dbReference>
<dbReference type="PANTHER" id="PTHR43658">
    <property type="entry name" value="SHORT-CHAIN DEHYDROGENASE/REDUCTASE"/>
    <property type="match status" value="1"/>
</dbReference>
<protein>
    <submittedName>
        <fullName evidence="4">2,4-dienoyl CoA reductase 1, mitochondrial</fullName>
    </submittedName>
</protein>
<dbReference type="GO" id="GO:0006635">
    <property type="term" value="P:fatty acid beta-oxidation"/>
    <property type="evidence" value="ECO:0007669"/>
    <property type="project" value="TreeGrafter"/>
</dbReference>
<proteinExistence type="inferred from homology"/>
<reference evidence="4" key="1">
    <citation type="submission" date="2025-08" db="UniProtKB">
        <authorList>
            <consortium name="Ensembl"/>
        </authorList>
    </citation>
    <scope>IDENTIFICATION</scope>
</reference>
<dbReference type="CDD" id="cd05369">
    <property type="entry name" value="TER_DECR_SDR_a"/>
    <property type="match status" value="1"/>
</dbReference>
<keyword evidence="3" id="KW-0472">Membrane</keyword>
<accession>A0A8C6U150</accession>
<name>A0A8C6U150_9GOBI</name>
<dbReference type="Pfam" id="PF13561">
    <property type="entry name" value="adh_short_C2"/>
    <property type="match status" value="1"/>
</dbReference>
<sequence>MFKLNILIIPDIIWIVVLVAMYNTFIFFASFLHCACVARRTVKMATGVVLRKVSSVNLFQKIHGSPLRCLLHGSSALRDPEPLPQSSFFPPNGGVMLPPDAFKNRVAFITGGGTGLGRAMTHGLSCLGAKCVIASRKLEVLQKTAEEITAETGNKVVPLQCDVRDPVAVAQCLDRMEELTGLPDVVINNAAGNFVSPSERLSPNGWRIIVDIVLNGTAFVTLDLGKRLIRERKGASFLAITTIYAESGSGFVVPSASAKAGVEALYKSLASEWGRYGLRFNIIQPGPIRTKGAFSRLDPTGAFEAAMLKRIPAGRLGTPEEIRNLALYMSSAYATWMSGAVVRFDGGEYVSMAGEFNDLRKVTQEQWDLIESMIRKTKGS</sequence>
<keyword evidence="5" id="KW-1185">Reference proteome</keyword>
<dbReference type="PRINTS" id="PR00081">
    <property type="entry name" value="GDHRDH"/>
</dbReference>
<keyword evidence="2" id="KW-0560">Oxidoreductase</keyword>
<dbReference type="AlphaFoldDB" id="A0A8C6U150"/>
<evidence type="ECO:0000313" key="4">
    <source>
        <dbReference type="Ensembl" id="ENSNMLP00000029475.1"/>
    </source>
</evidence>
<organism evidence="4 5">
    <name type="scientific">Neogobius melanostomus</name>
    <name type="common">round goby</name>
    <dbReference type="NCBI Taxonomy" id="47308"/>
    <lineage>
        <taxon>Eukaryota</taxon>
        <taxon>Metazoa</taxon>
        <taxon>Chordata</taxon>
        <taxon>Craniata</taxon>
        <taxon>Vertebrata</taxon>
        <taxon>Euteleostomi</taxon>
        <taxon>Actinopterygii</taxon>
        <taxon>Neopterygii</taxon>
        <taxon>Teleostei</taxon>
        <taxon>Neoteleostei</taxon>
        <taxon>Acanthomorphata</taxon>
        <taxon>Gobiaria</taxon>
        <taxon>Gobiiformes</taxon>
        <taxon>Gobioidei</taxon>
        <taxon>Gobiidae</taxon>
        <taxon>Benthophilinae</taxon>
        <taxon>Neogobiini</taxon>
        <taxon>Neogobius</taxon>
    </lineage>
</organism>
<reference evidence="4" key="2">
    <citation type="submission" date="2025-09" db="UniProtKB">
        <authorList>
            <consortium name="Ensembl"/>
        </authorList>
    </citation>
    <scope>IDENTIFICATION</scope>
</reference>
<feature type="transmembrane region" description="Helical" evidence="3">
    <location>
        <begin position="12"/>
        <end position="32"/>
    </location>
</feature>
<evidence type="ECO:0000256" key="3">
    <source>
        <dbReference type="SAM" id="Phobius"/>
    </source>
</evidence>
<dbReference type="GO" id="GO:0005739">
    <property type="term" value="C:mitochondrion"/>
    <property type="evidence" value="ECO:0007669"/>
    <property type="project" value="TreeGrafter"/>
</dbReference>
<evidence type="ECO:0000313" key="5">
    <source>
        <dbReference type="Proteomes" id="UP000694523"/>
    </source>
</evidence>
<keyword evidence="3" id="KW-1133">Transmembrane helix</keyword>
<dbReference type="Proteomes" id="UP000694523">
    <property type="component" value="Unplaced"/>
</dbReference>
<dbReference type="InterPro" id="IPR002347">
    <property type="entry name" value="SDR_fam"/>
</dbReference>
<dbReference type="GO" id="GO:0008670">
    <property type="term" value="F:2,4-dienoyl-CoA reductase (NADPH) activity"/>
    <property type="evidence" value="ECO:0007669"/>
    <property type="project" value="TreeGrafter"/>
</dbReference>
<dbReference type="Gene3D" id="3.40.50.720">
    <property type="entry name" value="NAD(P)-binding Rossmann-like Domain"/>
    <property type="match status" value="1"/>
</dbReference>
<dbReference type="SUPFAM" id="SSF51735">
    <property type="entry name" value="NAD(P)-binding Rossmann-fold domains"/>
    <property type="match status" value="1"/>
</dbReference>
<keyword evidence="3" id="KW-0812">Transmembrane</keyword>
<dbReference type="InterPro" id="IPR036291">
    <property type="entry name" value="NAD(P)-bd_dom_sf"/>
</dbReference>